<dbReference type="Proteomes" id="UP001059041">
    <property type="component" value="Linkage Group LG2"/>
</dbReference>
<gene>
    <name evidence="1" type="ORF">IRJ41_006297</name>
</gene>
<sequence length="135" mass="15366">MTPPERLWVDSNWSETGTNDGAVGYHTIGHLHMTQIMCPYKTTRQRLFGTFLKAGGQPAKRGSRSSQFMYPSNRFAQNARNRRVAASRTLSLQTRVERCIKYQPMPLSKHNQLDIESITASPQIAPIPKRPPVWI</sequence>
<protein>
    <submittedName>
        <fullName evidence="1">Uncharacterized protein</fullName>
    </submittedName>
</protein>
<dbReference type="AlphaFoldDB" id="A0A9W7X2K0"/>
<organism evidence="1 2">
    <name type="scientific">Triplophysa rosa</name>
    <name type="common">Cave loach</name>
    <dbReference type="NCBI Taxonomy" id="992332"/>
    <lineage>
        <taxon>Eukaryota</taxon>
        <taxon>Metazoa</taxon>
        <taxon>Chordata</taxon>
        <taxon>Craniata</taxon>
        <taxon>Vertebrata</taxon>
        <taxon>Euteleostomi</taxon>
        <taxon>Actinopterygii</taxon>
        <taxon>Neopterygii</taxon>
        <taxon>Teleostei</taxon>
        <taxon>Ostariophysi</taxon>
        <taxon>Cypriniformes</taxon>
        <taxon>Nemacheilidae</taxon>
        <taxon>Triplophysa</taxon>
    </lineage>
</organism>
<reference evidence="1" key="1">
    <citation type="submission" date="2021-02" db="EMBL/GenBank/DDBJ databases">
        <title>Comparative genomics reveals that relaxation of natural selection precedes convergent phenotypic evolution of cavefish.</title>
        <authorList>
            <person name="Peng Z."/>
        </authorList>
    </citation>
    <scope>NUCLEOTIDE SEQUENCE</scope>
    <source>
        <tissue evidence="1">Muscle</tissue>
    </source>
</reference>
<comment type="caution">
    <text evidence="1">The sequence shown here is derived from an EMBL/GenBank/DDBJ whole genome shotgun (WGS) entry which is preliminary data.</text>
</comment>
<name>A0A9W7X2K0_TRIRA</name>
<dbReference type="EMBL" id="JAFHDT010000002">
    <property type="protein sequence ID" value="KAI7812644.1"/>
    <property type="molecule type" value="Genomic_DNA"/>
</dbReference>
<accession>A0A9W7X2K0</accession>
<proteinExistence type="predicted"/>
<evidence type="ECO:0000313" key="2">
    <source>
        <dbReference type="Proteomes" id="UP001059041"/>
    </source>
</evidence>
<keyword evidence="2" id="KW-1185">Reference proteome</keyword>
<evidence type="ECO:0000313" key="1">
    <source>
        <dbReference type="EMBL" id="KAI7812644.1"/>
    </source>
</evidence>